<dbReference type="AlphaFoldDB" id="A0A4S2JV59"/>
<dbReference type="Proteomes" id="UP000310200">
    <property type="component" value="Unassembled WGS sequence"/>
</dbReference>
<evidence type="ECO:0000256" key="1">
    <source>
        <dbReference type="ARBA" id="ARBA00008390"/>
    </source>
</evidence>
<sequence length="137" mass="15408">MAQIVGKYEYVSSENFEDYVKSLGKAELADMFLQATPIVEIQQNGDQWVVTVTRKDKTVTNTFKPGEEYDEQLPTQGIVFQSVTTKEGNGFKTVSTSPLAAKDVKVIRVYEFSDTGMVVHLSTNKSDVKAKRTYKRL</sequence>
<gene>
    <name evidence="3" type="ORF">DBV15_08445</name>
</gene>
<accession>A0A4S2JV59</accession>
<dbReference type="EMBL" id="QBLH01003411">
    <property type="protein sequence ID" value="TGZ38499.1"/>
    <property type="molecule type" value="Genomic_DNA"/>
</dbReference>
<evidence type="ECO:0000256" key="2">
    <source>
        <dbReference type="ARBA" id="ARBA00023121"/>
    </source>
</evidence>
<dbReference type="GO" id="GO:0008289">
    <property type="term" value="F:lipid binding"/>
    <property type="evidence" value="ECO:0007669"/>
    <property type="project" value="UniProtKB-KW"/>
</dbReference>
<dbReference type="CDD" id="cd19448">
    <property type="entry name" value="FABP_pancrustacea"/>
    <property type="match status" value="1"/>
</dbReference>
<dbReference type="STRING" id="300112.A0A4S2JV59"/>
<dbReference type="PANTHER" id="PTHR11955">
    <property type="entry name" value="FATTY ACID BINDING PROTEIN"/>
    <property type="match status" value="1"/>
</dbReference>
<name>A0A4S2JV59_9HYME</name>
<evidence type="ECO:0000313" key="3">
    <source>
        <dbReference type="EMBL" id="TGZ38499.1"/>
    </source>
</evidence>
<proteinExistence type="inferred from homology"/>
<reference evidence="3 4" key="1">
    <citation type="journal article" date="2019" name="Philos. Trans. R. Soc. Lond., B, Biol. Sci.">
        <title>Ant behaviour and brain gene expression of defending hosts depend on the ecological success of the intruding social parasite.</title>
        <authorList>
            <person name="Kaur R."/>
            <person name="Stoldt M."/>
            <person name="Jongepier E."/>
            <person name="Feldmeyer B."/>
            <person name="Menzel F."/>
            <person name="Bornberg-Bauer E."/>
            <person name="Foitzik S."/>
        </authorList>
    </citation>
    <scope>NUCLEOTIDE SEQUENCE [LARGE SCALE GENOMIC DNA]</scope>
    <source>
        <tissue evidence="3">Whole body</tissue>
    </source>
</reference>
<dbReference type="SUPFAM" id="SSF50814">
    <property type="entry name" value="Lipocalins"/>
    <property type="match status" value="1"/>
</dbReference>
<organism evidence="3 4">
    <name type="scientific">Temnothorax longispinosus</name>
    <dbReference type="NCBI Taxonomy" id="300112"/>
    <lineage>
        <taxon>Eukaryota</taxon>
        <taxon>Metazoa</taxon>
        <taxon>Ecdysozoa</taxon>
        <taxon>Arthropoda</taxon>
        <taxon>Hexapoda</taxon>
        <taxon>Insecta</taxon>
        <taxon>Pterygota</taxon>
        <taxon>Neoptera</taxon>
        <taxon>Endopterygota</taxon>
        <taxon>Hymenoptera</taxon>
        <taxon>Apocrita</taxon>
        <taxon>Aculeata</taxon>
        <taxon>Formicoidea</taxon>
        <taxon>Formicidae</taxon>
        <taxon>Myrmicinae</taxon>
        <taxon>Temnothorax</taxon>
    </lineage>
</organism>
<comment type="similarity">
    <text evidence="1">Belongs to the calycin superfamily. Fatty-acid binding protein (FABP) family.</text>
</comment>
<keyword evidence="4" id="KW-1185">Reference proteome</keyword>
<keyword evidence="2" id="KW-0446">Lipid-binding</keyword>
<dbReference type="InterPro" id="IPR000463">
    <property type="entry name" value="Fatty_acid-bd"/>
</dbReference>
<dbReference type="Gene3D" id="2.40.128.20">
    <property type="match status" value="1"/>
</dbReference>
<protein>
    <submittedName>
        <fullName evidence="3">Fatty acid-binding protein-like protein 5</fullName>
    </submittedName>
</protein>
<dbReference type="PRINTS" id="PR00178">
    <property type="entry name" value="FATTYACIDBP"/>
</dbReference>
<evidence type="ECO:0000313" key="4">
    <source>
        <dbReference type="Proteomes" id="UP000310200"/>
    </source>
</evidence>
<comment type="caution">
    <text evidence="3">The sequence shown here is derived from an EMBL/GenBank/DDBJ whole genome shotgun (WGS) entry which is preliminary data.</text>
</comment>
<dbReference type="InterPro" id="IPR012674">
    <property type="entry name" value="Calycin"/>
</dbReference>
<dbReference type="InterPro" id="IPR031259">
    <property type="entry name" value="ILBP"/>
</dbReference>